<dbReference type="PANTHER" id="PTHR43464:SF19">
    <property type="entry name" value="UBIQUINONE BIOSYNTHESIS O-METHYLTRANSFERASE, MITOCHONDRIAL"/>
    <property type="match status" value="1"/>
</dbReference>
<keyword evidence="4" id="KW-0472">Membrane</keyword>
<sequence length="364" mass="39668">MLEKADSLAITPGVAIYVVSAVLATIVVMKLFNSADKKDEIYSDMNHVAFNVRPPTTAWLNMGYWSTPPDHTQFVDAAEQLATRLHQAVFPPFAPRCSEPLAILDVGCGSGDSVLLLNRTLQPQTLHGVTSIDSHASFARKRLEQASSSAGQRDLDHDVFCGDAVQFLAPGRNSTKYDAVFALDCAYHFNDRPTFFRNAFAHLKPGGSIALVDMALAWPYPTSQSVAAFEFVPSTSLDPPSRPPTRAQALWHWISCQGASTPTSHFVPIDVYASHLHQAGFGDIKIEDISEHVFPGFANFLASQGRYVTPDEAQWRVKGNPLLNFGFRVVGNNVVAKWAAGGDAGMIRCVLVSARKPEPTNGQQ</sequence>
<keyword evidence="2" id="KW-0808">Transferase</keyword>
<dbReference type="GO" id="GO:0008168">
    <property type="term" value="F:methyltransferase activity"/>
    <property type="evidence" value="ECO:0007669"/>
    <property type="project" value="UniProtKB-KW"/>
</dbReference>
<evidence type="ECO:0000256" key="3">
    <source>
        <dbReference type="ARBA" id="ARBA00022691"/>
    </source>
</evidence>
<dbReference type="Gene3D" id="3.40.50.150">
    <property type="entry name" value="Vaccinia Virus protein VP39"/>
    <property type="match status" value="1"/>
</dbReference>
<proteinExistence type="predicted"/>
<evidence type="ECO:0000313" key="6">
    <source>
        <dbReference type="Proteomes" id="UP001176517"/>
    </source>
</evidence>
<comment type="caution">
    <text evidence="5">The sequence shown here is derived from an EMBL/GenBank/DDBJ whole genome shotgun (WGS) entry which is preliminary data.</text>
</comment>
<dbReference type="Proteomes" id="UP001176517">
    <property type="component" value="Unassembled WGS sequence"/>
</dbReference>
<dbReference type="Pfam" id="PF13489">
    <property type="entry name" value="Methyltransf_23"/>
    <property type="match status" value="1"/>
</dbReference>
<dbReference type="InterPro" id="IPR029063">
    <property type="entry name" value="SAM-dependent_MTases_sf"/>
</dbReference>
<reference evidence="5" key="1">
    <citation type="journal article" date="2023" name="PhytoFront">
        <title>Draft Genome Resources of Seven Strains of Tilletia horrida, Causal Agent of Kernel Smut of Rice.</title>
        <authorList>
            <person name="Khanal S."/>
            <person name="Antony Babu S."/>
            <person name="Zhou X.G."/>
        </authorList>
    </citation>
    <scope>NUCLEOTIDE SEQUENCE</scope>
    <source>
        <strain evidence="5">TX6</strain>
    </source>
</reference>
<accession>A0AAN6JW48</accession>
<feature type="transmembrane region" description="Helical" evidence="4">
    <location>
        <begin position="14"/>
        <end position="32"/>
    </location>
</feature>
<organism evidence="5 6">
    <name type="scientific">Tilletia horrida</name>
    <dbReference type="NCBI Taxonomy" id="155126"/>
    <lineage>
        <taxon>Eukaryota</taxon>
        <taxon>Fungi</taxon>
        <taxon>Dikarya</taxon>
        <taxon>Basidiomycota</taxon>
        <taxon>Ustilaginomycotina</taxon>
        <taxon>Exobasidiomycetes</taxon>
        <taxon>Tilletiales</taxon>
        <taxon>Tilletiaceae</taxon>
        <taxon>Tilletia</taxon>
    </lineage>
</organism>
<dbReference type="EMBL" id="JAPDMZ010000017">
    <property type="protein sequence ID" value="KAK0556322.1"/>
    <property type="molecule type" value="Genomic_DNA"/>
</dbReference>
<keyword evidence="4" id="KW-1133">Transmembrane helix</keyword>
<keyword evidence="3" id="KW-0949">S-adenosyl-L-methionine</keyword>
<protein>
    <recommendedName>
        <fullName evidence="7">Methyltransferase domain-containing protein</fullName>
    </recommendedName>
</protein>
<evidence type="ECO:0000256" key="4">
    <source>
        <dbReference type="SAM" id="Phobius"/>
    </source>
</evidence>
<evidence type="ECO:0000256" key="2">
    <source>
        <dbReference type="ARBA" id="ARBA00022679"/>
    </source>
</evidence>
<dbReference type="CDD" id="cd02440">
    <property type="entry name" value="AdoMet_MTases"/>
    <property type="match status" value="1"/>
</dbReference>
<gene>
    <name evidence="5" type="ORF">OC846_001277</name>
</gene>
<dbReference type="GO" id="GO:0032259">
    <property type="term" value="P:methylation"/>
    <property type="evidence" value="ECO:0007669"/>
    <property type="project" value="UniProtKB-KW"/>
</dbReference>
<evidence type="ECO:0000256" key="1">
    <source>
        <dbReference type="ARBA" id="ARBA00022603"/>
    </source>
</evidence>
<dbReference type="AlphaFoldDB" id="A0AAN6JW48"/>
<evidence type="ECO:0000313" key="5">
    <source>
        <dbReference type="EMBL" id="KAK0556322.1"/>
    </source>
</evidence>
<keyword evidence="6" id="KW-1185">Reference proteome</keyword>
<dbReference type="PANTHER" id="PTHR43464">
    <property type="entry name" value="METHYLTRANSFERASE"/>
    <property type="match status" value="1"/>
</dbReference>
<keyword evidence="1" id="KW-0489">Methyltransferase</keyword>
<name>A0AAN6JW48_9BASI</name>
<keyword evidence="4" id="KW-0812">Transmembrane</keyword>
<dbReference type="SUPFAM" id="SSF53335">
    <property type="entry name" value="S-adenosyl-L-methionine-dependent methyltransferases"/>
    <property type="match status" value="1"/>
</dbReference>
<evidence type="ECO:0008006" key="7">
    <source>
        <dbReference type="Google" id="ProtNLM"/>
    </source>
</evidence>